<dbReference type="PANTHER" id="PTHR43884">
    <property type="entry name" value="ACYL-COA DEHYDROGENASE"/>
    <property type="match status" value="1"/>
</dbReference>
<gene>
    <name evidence="2" type="ORF">HPDFL43_10491</name>
</gene>
<dbReference type="Pfam" id="PF02771">
    <property type="entry name" value="Acyl-CoA_dh_N"/>
    <property type="match status" value="1"/>
</dbReference>
<feature type="domain" description="Acyl-CoA dehydrogenase/oxidase N-terminal" evidence="1">
    <location>
        <begin position="21"/>
        <end position="113"/>
    </location>
</feature>
<dbReference type="Proteomes" id="UP000004291">
    <property type="component" value="Chromosome"/>
</dbReference>
<accession>A9DEG4</accession>
<keyword evidence="3" id="KW-1185">Reference proteome</keyword>
<dbReference type="InterPro" id="IPR037069">
    <property type="entry name" value="AcylCoA_DH/ox_N_sf"/>
</dbReference>
<dbReference type="InterPro" id="IPR009100">
    <property type="entry name" value="AcylCoA_DH/oxidase_NM_dom_sf"/>
</dbReference>
<evidence type="ECO:0000259" key="1">
    <source>
        <dbReference type="Pfam" id="PF02771"/>
    </source>
</evidence>
<protein>
    <submittedName>
        <fullName evidence="2">Acyl-CoA dehydrogenase</fullName>
    </submittedName>
</protein>
<dbReference type="HOGENOM" id="CLU_063432_0_0_5"/>
<dbReference type="eggNOG" id="COG1960">
    <property type="taxonomic scope" value="Bacteria"/>
</dbReference>
<dbReference type="InterPro" id="IPR046373">
    <property type="entry name" value="Acyl-CoA_Oxase/DH_mid-dom_sf"/>
</dbReference>
<dbReference type="GO" id="GO:0050660">
    <property type="term" value="F:flavin adenine dinucleotide binding"/>
    <property type="evidence" value="ECO:0007669"/>
    <property type="project" value="InterPro"/>
</dbReference>
<reference evidence="2 3" key="1">
    <citation type="submission" date="2007-10" db="EMBL/GenBank/DDBJ databases">
        <authorList>
            <person name="Wagner-Dobler I."/>
            <person name="Ferriera S."/>
            <person name="Johnson J."/>
            <person name="Kravitz S."/>
            <person name="Beeson K."/>
            <person name="Sutton G."/>
            <person name="Rogers Y.-H."/>
            <person name="Friedman R."/>
            <person name="Frazier M."/>
            <person name="Venter J.C."/>
        </authorList>
    </citation>
    <scope>NUCLEOTIDE SEQUENCE [LARGE SCALE GENOMIC DNA]</scope>
    <source>
        <strain evidence="2 3">DFL-43</strain>
    </source>
</reference>
<organism evidence="2 3">
    <name type="scientific">Hoeflea phototrophica (strain DSM 17068 / NCIMB 14078 / DFL-43)</name>
    <dbReference type="NCBI Taxonomy" id="411684"/>
    <lineage>
        <taxon>Bacteria</taxon>
        <taxon>Pseudomonadati</taxon>
        <taxon>Pseudomonadota</taxon>
        <taxon>Alphaproteobacteria</taxon>
        <taxon>Hyphomicrobiales</taxon>
        <taxon>Rhizobiaceae</taxon>
        <taxon>Hoeflea</taxon>
    </lineage>
</organism>
<name>A9DEG4_HOEPD</name>
<dbReference type="PANTHER" id="PTHR43884:SF12">
    <property type="entry name" value="ISOVALERYL-COA DEHYDROGENASE, MITOCHONDRIAL-RELATED"/>
    <property type="match status" value="1"/>
</dbReference>
<dbReference type="Gene3D" id="1.10.540.10">
    <property type="entry name" value="Acyl-CoA dehydrogenase/oxidase, N-terminal domain"/>
    <property type="match status" value="1"/>
</dbReference>
<dbReference type="EMBL" id="ABIA03000003">
    <property type="protein sequence ID" value="EDQ31811.1"/>
    <property type="molecule type" value="Genomic_DNA"/>
</dbReference>
<dbReference type="GO" id="GO:0003995">
    <property type="term" value="F:acyl-CoA dehydrogenase activity"/>
    <property type="evidence" value="ECO:0007669"/>
    <property type="project" value="TreeGrafter"/>
</dbReference>
<comment type="caution">
    <text evidence="2">The sequence shown here is derived from an EMBL/GenBank/DDBJ whole genome shotgun (WGS) entry which is preliminary data.</text>
</comment>
<dbReference type="RefSeq" id="WP_007197871.1">
    <property type="nucleotide sequence ID" value="NZ_CM002917.1"/>
</dbReference>
<dbReference type="STRING" id="411684.HPDFL43_10491"/>
<evidence type="ECO:0000313" key="2">
    <source>
        <dbReference type="EMBL" id="EDQ31811.1"/>
    </source>
</evidence>
<dbReference type="SUPFAM" id="SSF56645">
    <property type="entry name" value="Acyl-CoA dehydrogenase NM domain-like"/>
    <property type="match status" value="1"/>
</dbReference>
<dbReference type="AlphaFoldDB" id="A9DEG4"/>
<reference evidence="2 3" key="2">
    <citation type="submission" date="2012-06" db="EMBL/GenBank/DDBJ databases">
        <authorList>
            <person name="Fiebig A."/>
        </authorList>
    </citation>
    <scope>NUCLEOTIDE SEQUENCE [LARGE SCALE GENOMIC DNA]</scope>
    <source>
        <strain evidence="2 3">DFL-43</strain>
    </source>
</reference>
<evidence type="ECO:0000313" key="3">
    <source>
        <dbReference type="Proteomes" id="UP000004291"/>
    </source>
</evidence>
<dbReference type="Gene3D" id="2.40.110.10">
    <property type="entry name" value="Butyryl-CoA Dehydrogenase, subunit A, domain 2"/>
    <property type="match status" value="1"/>
</dbReference>
<sequence>MNIAPPMTAVNFEEIERISGSTLAGLVRKIDEERIYPEEVMRAYGEAGAYTSHLSGPASSVDLSQAILSMARAAEECMSTAFCVWCQDTLGWYIASSDNDYLKTHVLPKVAKGSSLGGTGMSNPMKAIGDIEPMKLKGVRVDGGYKVKGILPWVSNLLEDGYFGTMFHVDVDGEDKPKRVMTIIHAAWEGVKLRLDHDFVAMGGTATCNVQMRDVFVPDEFVLADPADAFVKKMRPGFVLMQCGMAAGIIKNCIELMEQVRGPLGHVNCFLEKQPEDIRADYDALLADIMNLAKTPYDTSNAYFKRVLEARLKGGELAVEAAHFAQLHCGARGYVSTGAAQRRLREAYFVAIVTPATKHLRKLISELEE</sequence>
<dbReference type="OrthoDB" id="2564795at2"/>
<dbReference type="InterPro" id="IPR013786">
    <property type="entry name" value="AcylCoA_DH/ox_N"/>
</dbReference>
<proteinExistence type="predicted"/>